<dbReference type="AlphaFoldDB" id="A0A1S2M2W1"/>
<evidence type="ECO:0000313" key="3">
    <source>
        <dbReference type="Proteomes" id="UP000180057"/>
    </source>
</evidence>
<gene>
    <name evidence="2" type="ORF">BKP45_15385</name>
</gene>
<protein>
    <submittedName>
        <fullName evidence="2">Uncharacterized protein</fullName>
    </submittedName>
</protein>
<keyword evidence="1" id="KW-0175">Coiled coil</keyword>
<feature type="coiled-coil region" evidence="1">
    <location>
        <begin position="42"/>
        <end position="69"/>
    </location>
</feature>
<dbReference type="RefSeq" id="WP_071390598.1">
    <property type="nucleotide sequence ID" value="NZ_MLQS01000024.1"/>
</dbReference>
<dbReference type="Proteomes" id="UP000180057">
    <property type="component" value="Unassembled WGS sequence"/>
</dbReference>
<sequence>MNTFLLLIVLMKGICLFFCWKAISVAKKNTDNPKSNIEDIEVKELEKRMATVIEQNQRLTKELQGLKNKQSS</sequence>
<evidence type="ECO:0000313" key="2">
    <source>
        <dbReference type="EMBL" id="OIJ18926.1"/>
    </source>
</evidence>
<keyword evidence="3" id="KW-1185">Reference proteome</keyword>
<evidence type="ECO:0000256" key="1">
    <source>
        <dbReference type="SAM" id="Coils"/>
    </source>
</evidence>
<proteinExistence type="predicted"/>
<organism evidence="2 3">
    <name type="scientific">Anaerobacillus alkalidiazotrophicus</name>
    <dbReference type="NCBI Taxonomy" id="472963"/>
    <lineage>
        <taxon>Bacteria</taxon>
        <taxon>Bacillati</taxon>
        <taxon>Bacillota</taxon>
        <taxon>Bacilli</taxon>
        <taxon>Bacillales</taxon>
        <taxon>Bacillaceae</taxon>
        <taxon>Anaerobacillus</taxon>
    </lineage>
</organism>
<accession>A0A1S2M2W1</accession>
<comment type="caution">
    <text evidence="2">The sequence shown here is derived from an EMBL/GenBank/DDBJ whole genome shotgun (WGS) entry which is preliminary data.</text>
</comment>
<name>A0A1S2M2W1_9BACI</name>
<reference evidence="2 3" key="1">
    <citation type="submission" date="2016-10" db="EMBL/GenBank/DDBJ databases">
        <title>Draft genome sequences of four alkaliphilic bacteria belonging to the Anaerobacillus genus.</title>
        <authorList>
            <person name="Bassil N.M."/>
            <person name="Lloyd J.R."/>
        </authorList>
    </citation>
    <scope>NUCLEOTIDE SEQUENCE [LARGE SCALE GENOMIC DNA]</scope>
    <source>
        <strain evidence="2 3">DSM 22531</strain>
    </source>
</reference>
<dbReference type="STRING" id="472963.BKP45_15385"/>
<dbReference type="EMBL" id="MLQS01000024">
    <property type="protein sequence ID" value="OIJ18926.1"/>
    <property type="molecule type" value="Genomic_DNA"/>
</dbReference>